<keyword evidence="8" id="KW-0136">Cellulose degradation</keyword>
<dbReference type="InterPro" id="IPR036881">
    <property type="entry name" value="Glyco_hydro_3_C_sf"/>
</dbReference>
<dbReference type="SMART" id="SM01217">
    <property type="entry name" value="Fn3_like"/>
    <property type="match status" value="1"/>
</dbReference>
<dbReference type="InterPro" id="IPR017853">
    <property type="entry name" value="GH"/>
</dbReference>
<evidence type="ECO:0000313" key="17">
    <source>
        <dbReference type="EMBL" id="KAK2068315.1"/>
    </source>
</evidence>
<accession>A0AAD9I0M7</accession>
<dbReference type="InterPro" id="IPR013783">
    <property type="entry name" value="Ig-like_fold"/>
</dbReference>
<keyword evidence="10 13" id="KW-0119">Carbohydrate metabolism</keyword>
<keyword evidence="15" id="KW-0812">Transmembrane</keyword>
<dbReference type="GO" id="GO:0030245">
    <property type="term" value="P:cellulose catabolic process"/>
    <property type="evidence" value="ECO:0007669"/>
    <property type="project" value="UniProtKB-KW"/>
</dbReference>
<dbReference type="AlphaFoldDB" id="A0AAD9I0M7"/>
<keyword evidence="18" id="KW-1185">Reference proteome</keyword>
<dbReference type="SUPFAM" id="SSF52279">
    <property type="entry name" value="Beta-D-glucan exohydrolase, C-terminal domain"/>
    <property type="match status" value="1"/>
</dbReference>
<dbReference type="PRINTS" id="PR00133">
    <property type="entry name" value="GLHYDRLASE3"/>
</dbReference>
<comment type="catalytic activity">
    <reaction evidence="1 13">
        <text>Hydrolysis of terminal, non-reducing beta-D-glucosyl residues with release of beta-D-glucose.</text>
        <dbReference type="EC" id="3.2.1.21"/>
    </reaction>
</comment>
<evidence type="ECO:0000256" key="12">
    <source>
        <dbReference type="ARBA" id="ARBA00023326"/>
    </source>
</evidence>
<dbReference type="InterPro" id="IPR002772">
    <property type="entry name" value="Glyco_hydro_3_C"/>
</dbReference>
<evidence type="ECO:0000256" key="10">
    <source>
        <dbReference type="ARBA" id="ARBA00023277"/>
    </source>
</evidence>
<gene>
    <name evidence="17" type="ORF">P8C59_002958</name>
</gene>
<evidence type="ECO:0000256" key="2">
    <source>
        <dbReference type="ARBA" id="ARBA00004613"/>
    </source>
</evidence>
<feature type="transmembrane region" description="Helical" evidence="15">
    <location>
        <begin position="36"/>
        <end position="59"/>
    </location>
</feature>
<dbReference type="InterPro" id="IPR001764">
    <property type="entry name" value="Glyco_hydro_3_N"/>
</dbReference>
<dbReference type="Gene3D" id="3.20.20.300">
    <property type="entry name" value="Glycoside hydrolase, family 3, N-terminal domain"/>
    <property type="match status" value="1"/>
</dbReference>
<dbReference type="FunFam" id="3.20.20.300:FF:000002">
    <property type="entry name" value="Probable beta-glucosidase"/>
    <property type="match status" value="1"/>
</dbReference>
<keyword evidence="15" id="KW-0472">Membrane</keyword>
<evidence type="ECO:0000259" key="16">
    <source>
        <dbReference type="SMART" id="SM01217"/>
    </source>
</evidence>
<dbReference type="EC" id="3.2.1.21" evidence="13"/>
<dbReference type="GO" id="GO:0008422">
    <property type="term" value="F:beta-glucosidase activity"/>
    <property type="evidence" value="ECO:0007669"/>
    <property type="project" value="UniProtKB-EC"/>
</dbReference>
<evidence type="ECO:0000256" key="1">
    <source>
        <dbReference type="ARBA" id="ARBA00000448"/>
    </source>
</evidence>
<keyword evidence="15" id="KW-1133">Transmembrane helix</keyword>
<keyword evidence="9" id="KW-0325">Glycoprotein</keyword>
<name>A0AAD9I0M7_9PEZI</name>
<organism evidence="17 18">
    <name type="scientific">Phyllachora maydis</name>
    <dbReference type="NCBI Taxonomy" id="1825666"/>
    <lineage>
        <taxon>Eukaryota</taxon>
        <taxon>Fungi</taxon>
        <taxon>Dikarya</taxon>
        <taxon>Ascomycota</taxon>
        <taxon>Pezizomycotina</taxon>
        <taxon>Sordariomycetes</taxon>
        <taxon>Sordariomycetidae</taxon>
        <taxon>Phyllachorales</taxon>
        <taxon>Phyllachoraceae</taxon>
        <taxon>Phyllachora</taxon>
    </lineage>
</organism>
<dbReference type="Proteomes" id="UP001217918">
    <property type="component" value="Unassembled WGS sequence"/>
</dbReference>
<evidence type="ECO:0000256" key="14">
    <source>
        <dbReference type="SAM" id="MobiDB-lite"/>
    </source>
</evidence>
<dbReference type="Gene3D" id="3.40.50.1700">
    <property type="entry name" value="Glycoside hydrolase family 3 C-terminal domain"/>
    <property type="match status" value="1"/>
</dbReference>
<evidence type="ECO:0000256" key="13">
    <source>
        <dbReference type="RuleBase" id="RU361161"/>
    </source>
</evidence>
<keyword evidence="5" id="KW-0964">Secreted</keyword>
<keyword evidence="11 13" id="KW-0326">Glycosidase</keyword>
<feature type="compositionally biased region" description="Low complexity" evidence="14">
    <location>
        <begin position="1"/>
        <end position="23"/>
    </location>
</feature>
<keyword evidence="7 13" id="KW-0378">Hydrolase</keyword>
<comment type="pathway">
    <text evidence="3 13">Glycan metabolism; cellulose degradation.</text>
</comment>
<feature type="region of interest" description="Disordered" evidence="14">
    <location>
        <begin position="1"/>
        <end position="25"/>
    </location>
</feature>
<evidence type="ECO:0000256" key="7">
    <source>
        <dbReference type="ARBA" id="ARBA00022801"/>
    </source>
</evidence>
<keyword evidence="12 13" id="KW-0624">Polysaccharide degradation</keyword>
<keyword evidence="6" id="KW-0732">Signal</keyword>
<comment type="caution">
    <text evidence="17">The sequence shown here is derived from an EMBL/GenBank/DDBJ whole genome shotgun (WGS) entry which is preliminary data.</text>
</comment>
<dbReference type="PANTHER" id="PTHR42715">
    <property type="entry name" value="BETA-GLUCOSIDASE"/>
    <property type="match status" value="1"/>
</dbReference>
<dbReference type="Gene3D" id="2.60.40.10">
    <property type="entry name" value="Immunoglobulins"/>
    <property type="match status" value="1"/>
</dbReference>
<evidence type="ECO:0000256" key="4">
    <source>
        <dbReference type="ARBA" id="ARBA00005336"/>
    </source>
</evidence>
<dbReference type="Pfam" id="PF01915">
    <property type="entry name" value="Glyco_hydro_3_C"/>
    <property type="match status" value="1"/>
</dbReference>
<sequence>MNLKAAGMSPASGSAALPSSKASCGSFPRTKKGIGIVVIMLLVTLGTGLGVGLGVGLAARHLGGPATVPAAQTGQSPPFDGQTITSDTFFYGQSPAVYPSPVATGEGPWADAFSKARAFVAQLTLDEKVSLTTGAGSDSACAGAISAIPRLGFPGLCLSDAGNGVRNTDFVSAWPSGIHVAASWNRNLTYQKGHRMAGEFKKKGVNVLLGPVVSPTGRVVLSGRNWEAFPADPYLAGALVHETVDAIQATGVMASVKHFIGNEQETNRNPSIATPLVESVSSNMDEQTMHELYLWPFQDAVHAGAASVMCSYNRLNNSYSCANSKLLNGLLKTELGFQGFVVSDWGAQHAGVATALAGLDMTMPGGLEFGLWGKNLSLAVSNDSVPQSRLDDMATRTMASWYRVGQDVGFPAPGIGMAGVTSPHQIVDGRNSSDRPILLEGAIEGHVLVKNVNKALPIKNLRLLSIFGYSARNPDSNGPSNPGWMFGSTAYNVSEILNAFDPSGAAIPHAQIAFNGTLYSGGGSGGTSQSLVSSPFDAIASRAWDDRTELFWDFTSAAPDVDPASDAALVIINAFASEGFDRPGSHDDYSDGLVQHVASQHPNTIVVIHNAGTRLVDQFVDNPNVTAVIFAHLPGEASGKALVSLLWGDVSPSGKLPYTVAHNESDYGGMYAPAQPEGIFSLFPQSNFTEGVFVDYRHFDAYNITPRYEFGFGLSYTTFAYGNLAMVKAASGVSFATYPTGVIAEGGQTDLWDVLATVTADVSNTGDVAGAEVAQLYIGIPAPGAPVRQLRGFEKRMLQPGEKQTVTFALTRRDLSVWDATAQKWRLPSGTFGRIPRTD</sequence>
<evidence type="ECO:0000256" key="5">
    <source>
        <dbReference type="ARBA" id="ARBA00022525"/>
    </source>
</evidence>
<dbReference type="Pfam" id="PF14310">
    <property type="entry name" value="Fn3-like"/>
    <property type="match status" value="1"/>
</dbReference>
<proteinExistence type="inferred from homology"/>
<feature type="domain" description="Fibronectin type III-like" evidence="16">
    <location>
        <begin position="772"/>
        <end position="834"/>
    </location>
</feature>
<dbReference type="SUPFAM" id="SSF51445">
    <property type="entry name" value="(Trans)glycosidases"/>
    <property type="match status" value="1"/>
</dbReference>
<evidence type="ECO:0000313" key="18">
    <source>
        <dbReference type="Proteomes" id="UP001217918"/>
    </source>
</evidence>
<dbReference type="EMBL" id="JAQQPM010000002">
    <property type="protein sequence ID" value="KAK2068315.1"/>
    <property type="molecule type" value="Genomic_DNA"/>
</dbReference>
<evidence type="ECO:0000256" key="11">
    <source>
        <dbReference type="ARBA" id="ARBA00023295"/>
    </source>
</evidence>
<evidence type="ECO:0000256" key="8">
    <source>
        <dbReference type="ARBA" id="ARBA00023001"/>
    </source>
</evidence>
<evidence type="ECO:0000256" key="9">
    <source>
        <dbReference type="ARBA" id="ARBA00023180"/>
    </source>
</evidence>
<evidence type="ECO:0000256" key="15">
    <source>
        <dbReference type="SAM" id="Phobius"/>
    </source>
</evidence>
<protein>
    <recommendedName>
        <fullName evidence="13">beta-glucosidase</fullName>
        <ecNumber evidence="13">3.2.1.21</ecNumber>
    </recommendedName>
</protein>
<evidence type="ECO:0000256" key="3">
    <source>
        <dbReference type="ARBA" id="ARBA00004987"/>
    </source>
</evidence>
<comment type="subcellular location">
    <subcellularLocation>
        <location evidence="2">Secreted</location>
    </subcellularLocation>
</comment>
<dbReference type="PROSITE" id="PS00775">
    <property type="entry name" value="GLYCOSYL_HYDROL_F3"/>
    <property type="match status" value="1"/>
</dbReference>
<comment type="similarity">
    <text evidence="4 13">Belongs to the glycosyl hydrolase 3 family.</text>
</comment>
<dbReference type="InterPro" id="IPR036962">
    <property type="entry name" value="Glyco_hydro_3_N_sf"/>
</dbReference>
<dbReference type="InterPro" id="IPR026891">
    <property type="entry name" value="Fn3-like"/>
</dbReference>
<dbReference type="Pfam" id="PF00933">
    <property type="entry name" value="Glyco_hydro_3"/>
    <property type="match status" value="1"/>
</dbReference>
<dbReference type="InterPro" id="IPR019800">
    <property type="entry name" value="Glyco_hydro_3_AS"/>
</dbReference>
<evidence type="ECO:0000256" key="6">
    <source>
        <dbReference type="ARBA" id="ARBA00022729"/>
    </source>
</evidence>
<dbReference type="PANTHER" id="PTHR42715:SF5">
    <property type="entry name" value="BETA-GLUCOSIDASE M-RELATED"/>
    <property type="match status" value="1"/>
</dbReference>
<dbReference type="InterPro" id="IPR050288">
    <property type="entry name" value="Cellulose_deg_GH3"/>
</dbReference>
<dbReference type="GO" id="GO:0005576">
    <property type="term" value="C:extracellular region"/>
    <property type="evidence" value="ECO:0007669"/>
    <property type="project" value="UniProtKB-SubCell"/>
</dbReference>
<reference evidence="17" key="1">
    <citation type="journal article" date="2023" name="Mol. Plant Microbe Interact.">
        <title>Elucidating the Obligate Nature and Biological Capacity of an Invasive Fungal Corn Pathogen.</title>
        <authorList>
            <person name="MacCready J.S."/>
            <person name="Roggenkamp E.M."/>
            <person name="Gdanetz K."/>
            <person name="Chilvers M.I."/>
        </authorList>
    </citation>
    <scope>NUCLEOTIDE SEQUENCE</scope>
    <source>
        <strain evidence="17">PM02</strain>
    </source>
</reference>